<comment type="similarity">
    <text evidence="3">Belongs to the SPT4 family.</text>
</comment>
<dbReference type="OrthoDB" id="248751at2759"/>
<gene>
    <name evidence="11" type="ORF">K491DRAFT_774446</name>
</gene>
<dbReference type="CDD" id="cd07973">
    <property type="entry name" value="Spt4"/>
    <property type="match status" value="1"/>
</dbReference>
<keyword evidence="6" id="KW-0539">Nucleus</keyword>
<evidence type="ECO:0000256" key="3">
    <source>
        <dbReference type="ARBA" id="ARBA00010464"/>
    </source>
</evidence>
<keyword evidence="5" id="KW-0804">Transcription</keyword>
<feature type="region of interest" description="Disordered" evidence="9">
    <location>
        <begin position="159"/>
        <end position="183"/>
    </location>
</feature>
<dbReference type="GO" id="GO:0008270">
    <property type="term" value="F:zinc ion binding"/>
    <property type="evidence" value="ECO:0007669"/>
    <property type="project" value="InterPro"/>
</dbReference>
<protein>
    <recommendedName>
        <fullName evidence="4">Transcription elongation factor SPT4</fullName>
    </recommendedName>
    <alternativeName>
        <fullName evidence="8">Chromatin elongation factor SPT4</fullName>
    </alternativeName>
</protein>
<dbReference type="GO" id="GO:0032044">
    <property type="term" value="C:DSIF complex"/>
    <property type="evidence" value="ECO:0007669"/>
    <property type="project" value="TreeGrafter"/>
</dbReference>
<dbReference type="InterPro" id="IPR029040">
    <property type="entry name" value="RPABC4/Spt4"/>
</dbReference>
<dbReference type="GO" id="GO:0000775">
    <property type="term" value="C:chromosome, centromeric region"/>
    <property type="evidence" value="ECO:0007669"/>
    <property type="project" value="UniProtKB-SubCell"/>
</dbReference>
<evidence type="ECO:0000256" key="4">
    <source>
        <dbReference type="ARBA" id="ARBA00020182"/>
    </source>
</evidence>
<dbReference type="PANTHER" id="PTHR12882">
    <property type="entry name" value="SUPPRESSOR OF TY 4"/>
    <property type="match status" value="1"/>
</dbReference>
<evidence type="ECO:0000256" key="9">
    <source>
        <dbReference type="SAM" id="MobiDB-lite"/>
    </source>
</evidence>
<reference evidence="11" key="1">
    <citation type="journal article" date="2020" name="Stud. Mycol.">
        <title>101 Dothideomycetes genomes: a test case for predicting lifestyles and emergence of pathogens.</title>
        <authorList>
            <person name="Haridas S."/>
            <person name="Albert R."/>
            <person name="Binder M."/>
            <person name="Bloem J."/>
            <person name="Labutti K."/>
            <person name="Salamov A."/>
            <person name="Andreopoulos B."/>
            <person name="Baker S."/>
            <person name="Barry K."/>
            <person name="Bills G."/>
            <person name="Bluhm B."/>
            <person name="Cannon C."/>
            <person name="Castanera R."/>
            <person name="Culley D."/>
            <person name="Daum C."/>
            <person name="Ezra D."/>
            <person name="Gonzalez J."/>
            <person name="Henrissat B."/>
            <person name="Kuo A."/>
            <person name="Liang C."/>
            <person name="Lipzen A."/>
            <person name="Lutzoni F."/>
            <person name="Magnuson J."/>
            <person name="Mondo S."/>
            <person name="Nolan M."/>
            <person name="Ohm R."/>
            <person name="Pangilinan J."/>
            <person name="Park H.-J."/>
            <person name="Ramirez L."/>
            <person name="Alfaro M."/>
            <person name="Sun H."/>
            <person name="Tritt A."/>
            <person name="Yoshinaga Y."/>
            <person name="Zwiers L.-H."/>
            <person name="Turgeon B."/>
            <person name="Goodwin S."/>
            <person name="Spatafora J."/>
            <person name="Crous P."/>
            <person name="Grigoriev I."/>
        </authorList>
    </citation>
    <scope>NUCLEOTIDE SEQUENCE</scope>
    <source>
        <strain evidence="11">CBS 122681</strain>
    </source>
</reference>
<dbReference type="SMART" id="SM01389">
    <property type="entry name" value="Spt4"/>
    <property type="match status" value="1"/>
</dbReference>
<dbReference type="InterPro" id="IPR009287">
    <property type="entry name" value="Spt4"/>
</dbReference>
<dbReference type="Gene3D" id="3.30.40.210">
    <property type="match status" value="1"/>
</dbReference>
<dbReference type="Proteomes" id="UP000799324">
    <property type="component" value="Unassembled WGS sequence"/>
</dbReference>
<proteinExistence type="inferred from homology"/>
<comment type="subcellular location">
    <subcellularLocation>
        <location evidence="2">Chromosome</location>
        <location evidence="2">Centromere</location>
    </subcellularLocation>
    <subcellularLocation>
        <location evidence="1">Nucleus</location>
    </subcellularLocation>
</comment>
<evidence type="ECO:0000313" key="12">
    <source>
        <dbReference type="Proteomes" id="UP000799324"/>
    </source>
</evidence>
<accession>A0A6A6TLY0</accession>
<evidence type="ECO:0000256" key="7">
    <source>
        <dbReference type="ARBA" id="ARBA00023328"/>
    </source>
</evidence>
<evidence type="ECO:0000313" key="11">
    <source>
        <dbReference type="EMBL" id="KAF2660840.1"/>
    </source>
</evidence>
<feature type="domain" description="Spt4/RpoE2 zinc finger" evidence="10">
    <location>
        <begin position="190"/>
        <end position="267"/>
    </location>
</feature>
<dbReference type="GO" id="GO:0006355">
    <property type="term" value="P:regulation of DNA-templated transcription"/>
    <property type="evidence" value="ECO:0007669"/>
    <property type="project" value="InterPro"/>
</dbReference>
<dbReference type="SUPFAM" id="SSF63393">
    <property type="entry name" value="RNA polymerase subunits"/>
    <property type="match status" value="1"/>
</dbReference>
<dbReference type="InterPro" id="IPR038510">
    <property type="entry name" value="Spt4_sf"/>
</dbReference>
<feature type="region of interest" description="Disordered" evidence="9">
    <location>
        <begin position="1"/>
        <end position="78"/>
    </location>
</feature>
<evidence type="ECO:0000256" key="6">
    <source>
        <dbReference type="ARBA" id="ARBA00023242"/>
    </source>
</evidence>
<organism evidence="11 12">
    <name type="scientific">Lophiostoma macrostomum CBS 122681</name>
    <dbReference type="NCBI Taxonomy" id="1314788"/>
    <lineage>
        <taxon>Eukaryota</taxon>
        <taxon>Fungi</taxon>
        <taxon>Dikarya</taxon>
        <taxon>Ascomycota</taxon>
        <taxon>Pezizomycotina</taxon>
        <taxon>Dothideomycetes</taxon>
        <taxon>Pleosporomycetidae</taxon>
        <taxon>Pleosporales</taxon>
        <taxon>Lophiostomataceae</taxon>
        <taxon>Lophiostoma</taxon>
    </lineage>
</organism>
<feature type="compositionally biased region" description="Polar residues" evidence="9">
    <location>
        <begin position="64"/>
        <end position="76"/>
    </location>
</feature>
<evidence type="ECO:0000256" key="2">
    <source>
        <dbReference type="ARBA" id="ARBA00004584"/>
    </source>
</evidence>
<dbReference type="PANTHER" id="PTHR12882:SF1">
    <property type="entry name" value="TRANSCRIPTION ELONGATION FACTOR SPT4"/>
    <property type="match status" value="1"/>
</dbReference>
<dbReference type="GO" id="GO:0000993">
    <property type="term" value="F:RNA polymerase II complex binding"/>
    <property type="evidence" value="ECO:0007669"/>
    <property type="project" value="TreeGrafter"/>
</dbReference>
<keyword evidence="12" id="KW-1185">Reference proteome</keyword>
<dbReference type="InterPro" id="IPR022800">
    <property type="entry name" value="Spt4/RpoE2_Znf"/>
</dbReference>
<dbReference type="Pfam" id="PF06093">
    <property type="entry name" value="Spt4"/>
    <property type="match status" value="1"/>
</dbReference>
<dbReference type="AlphaFoldDB" id="A0A6A6TLY0"/>
<evidence type="ECO:0000256" key="5">
    <source>
        <dbReference type="ARBA" id="ARBA00023163"/>
    </source>
</evidence>
<name>A0A6A6TLY0_9PLEO</name>
<dbReference type="GO" id="GO:0140673">
    <property type="term" value="P:transcription elongation-coupled chromatin remodeling"/>
    <property type="evidence" value="ECO:0007669"/>
    <property type="project" value="InterPro"/>
</dbReference>
<evidence type="ECO:0000256" key="8">
    <source>
        <dbReference type="ARBA" id="ARBA00029869"/>
    </source>
</evidence>
<evidence type="ECO:0000259" key="10">
    <source>
        <dbReference type="SMART" id="SM01389"/>
    </source>
</evidence>
<dbReference type="EMBL" id="MU004297">
    <property type="protein sequence ID" value="KAF2660840.1"/>
    <property type="molecule type" value="Genomic_DNA"/>
</dbReference>
<evidence type="ECO:0000256" key="1">
    <source>
        <dbReference type="ARBA" id="ARBA00004123"/>
    </source>
</evidence>
<keyword evidence="7" id="KW-0137">Centromere</keyword>
<sequence>MPKRGIAAVKKGPSKYLTDSSESDNEDIVVIETIGQEENRQFNAPSHLAPLPTPQRSRSRSKKNTVGGQSGFTTNDPALAQTLFGDEDLGVRESVEQDIREDGPTILQASSQAGLFPSPSQHLPDTSVHNLTPSVADLNLNPQRSHKTALVGRTVSTPKRTPKQTVDVSDLAPPETDNMSWIPPSQQRNMRACMVCSIVRTYNQFVQSGCPNCDAFLELVGNGDAVTDCTSQVFDGLLTVSDTSRSWVARHQRLEGYVPGVYAVQVEGILPDDAVVAAEQAGVHYIPRDGSVSEALPTEG</sequence>